<evidence type="ECO:0000256" key="8">
    <source>
        <dbReference type="RuleBase" id="RU000481"/>
    </source>
</evidence>
<comment type="catalytic activity">
    <reaction evidence="7">
        <text>L-aspartate + 2-oxoglutarate = oxaloacetate + L-glutamate</text>
        <dbReference type="Rhea" id="RHEA:21824"/>
        <dbReference type="ChEBI" id="CHEBI:16452"/>
        <dbReference type="ChEBI" id="CHEBI:16810"/>
        <dbReference type="ChEBI" id="CHEBI:29985"/>
        <dbReference type="ChEBI" id="CHEBI:29991"/>
        <dbReference type="EC" id="2.6.1.1"/>
    </reaction>
</comment>
<evidence type="ECO:0000256" key="7">
    <source>
        <dbReference type="ARBA" id="ARBA00049185"/>
    </source>
</evidence>
<dbReference type="InterPro" id="IPR050596">
    <property type="entry name" value="AspAT/PAT-like"/>
</dbReference>
<dbReference type="PANTHER" id="PTHR46383">
    <property type="entry name" value="ASPARTATE AMINOTRANSFERASE"/>
    <property type="match status" value="1"/>
</dbReference>
<keyword evidence="4 8" id="KW-0032">Aminotransferase</keyword>
<evidence type="ECO:0000256" key="5">
    <source>
        <dbReference type="ARBA" id="ARBA00022679"/>
    </source>
</evidence>
<dbReference type="Pfam" id="PF00155">
    <property type="entry name" value="Aminotran_1_2"/>
    <property type="match status" value="1"/>
</dbReference>
<dbReference type="InterPro" id="IPR004838">
    <property type="entry name" value="NHTrfase_class1_PyrdxlP-BS"/>
</dbReference>
<dbReference type="InterPro" id="IPR015422">
    <property type="entry name" value="PyrdxlP-dep_Trfase_small"/>
</dbReference>
<dbReference type="Gene3D" id="3.90.1150.10">
    <property type="entry name" value="Aspartate Aminotransferase, domain 1"/>
    <property type="match status" value="1"/>
</dbReference>
<dbReference type="PROSITE" id="PS00105">
    <property type="entry name" value="AA_TRANSFER_CLASS_1"/>
    <property type="match status" value="1"/>
</dbReference>
<sequence length="406" mass="43697">MTMRFEPTSLSQRLRTVKPSPTIAITRLAAELRRSGADIIALSQGEPDFDTPDHIKAAAKKAIDDGVTKYTDVDGTPELKRAIVQKFKRENSLEYETTSISVGTGGKQVIFNAFTATLDEGDEVIIPAPYWVSYPDMVLLTGGVPVIVACGEDCGFKLTAAALESAITERTKWLVLNSPSNPTGAGYSARELKAIAEVLLRHPRVLVLTDDMYEHIRYDGWDFSTIAAVEPRLRERVLTCNGVSKAYAMTGWRIGYAGGPAELIKAMATIQSQSTTNPSSVSQAAAVAALTGPLDFLAERNVVFQERRDLCLSAFNSTDGLTCRTPDGAFYLFPSCAGVIGKRQPNGNLIESDVGFATYLLESVGVAVVPGSAFGLGPYFRISFATSTERLQAACARIGDACSSLR</sequence>
<dbReference type="EMBL" id="JACHBK010000017">
    <property type="protein sequence ID" value="MBB5539112.1"/>
    <property type="molecule type" value="Genomic_DNA"/>
</dbReference>
<comment type="cofactor">
    <cofactor evidence="1 8">
        <name>pyridoxal 5'-phosphate</name>
        <dbReference type="ChEBI" id="CHEBI:597326"/>
    </cofactor>
</comment>
<feature type="domain" description="Aminotransferase class I/classII large" evidence="9">
    <location>
        <begin position="38"/>
        <end position="398"/>
    </location>
</feature>
<evidence type="ECO:0000256" key="2">
    <source>
        <dbReference type="ARBA" id="ARBA00007441"/>
    </source>
</evidence>
<keyword evidence="5 8" id="KW-0808">Transferase</keyword>
<evidence type="ECO:0000259" key="9">
    <source>
        <dbReference type="Pfam" id="PF00155"/>
    </source>
</evidence>
<dbReference type="Gene3D" id="3.40.640.10">
    <property type="entry name" value="Type I PLP-dependent aspartate aminotransferase-like (Major domain)"/>
    <property type="match status" value="1"/>
</dbReference>
<dbReference type="PANTHER" id="PTHR46383:SF1">
    <property type="entry name" value="ASPARTATE AMINOTRANSFERASE"/>
    <property type="match status" value="1"/>
</dbReference>
<dbReference type="GO" id="GO:0004069">
    <property type="term" value="F:L-aspartate:2-oxoglutarate aminotransferase activity"/>
    <property type="evidence" value="ECO:0007669"/>
    <property type="project" value="UniProtKB-EC"/>
</dbReference>
<dbReference type="Proteomes" id="UP000585507">
    <property type="component" value="Unassembled WGS sequence"/>
</dbReference>
<accession>A0A7W8UIB1</accession>
<dbReference type="RefSeq" id="WP_083925972.1">
    <property type="nucleotide sequence ID" value="NZ_JACHBK010000017.1"/>
</dbReference>
<evidence type="ECO:0000313" key="11">
    <source>
        <dbReference type="Proteomes" id="UP000585507"/>
    </source>
</evidence>
<comment type="caution">
    <text evidence="10">The sequence shown here is derived from an EMBL/GenBank/DDBJ whole genome shotgun (WGS) entry which is preliminary data.</text>
</comment>
<evidence type="ECO:0000256" key="6">
    <source>
        <dbReference type="ARBA" id="ARBA00022898"/>
    </source>
</evidence>
<evidence type="ECO:0000256" key="4">
    <source>
        <dbReference type="ARBA" id="ARBA00022576"/>
    </source>
</evidence>
<keyword evidence="11" id="KW-1185">Reference proteome</keyword>
<evidence type="ECO:0000313" key="10">
    <source>
        <dbReference type="EMBL" id="MBB5539112.1"/>
    </source>
</evidence>
<name>A0A7W8UIB1_9HYPH</name>
<evidence type="ECO:0000256" key="3">
    <source>
        <dbReference type="ARBA" id="ARBA00011738"/>
    </source>
</evidence>
<comment type="similarity">
    <text evidence="2 8">Belongs to the class-I pyridoxal-phosphate-dependent aminotransferase family.</text>
</comment>
<dbReference type="CDD" id="cd00609">
    <property type="entry name" value="AAT_like"/>
    <property type="match status" value="1"/>
</dbReference>
<dbReference type="EC" id="2.6.1.-" evidence="8"/>
<comment type="subunit">
    <text evidence="3">Homodimer.</text>
</comment>
<reference evidence="10 11" key="1">
    <citation type="submission" date="2020-08" db="EMBL/GenBank/DDBJ databases">
        <title>Genomic Encyclopedia of Type Strains, Phase IV (KMG-V): Genome sequencing to study the core and pangenomes of soil and plant-associated prokaryotes.</title>
        <authorList>
            <person name="Whitman W."/>
        </authorList>
    </citation>
    <scope>NUCLEOTIDE SEQUENCE [LARGE SCALE GENOMIC DNA]</scope>
    <source>
        <strain evidence="10 11">SEMIA 4084</strain>
    </source>
</reference>
<dbReference type="SUPFAM" id="SSF53383">
    <property type="entry name" value="PLP-dependent transferases"/>
    <property type="match status" value="1"/>
</dbReference>
<dbReference type="FunFam" id="3.40.640.10:FF:000033">
    <property type="entry name" value="Aspartate aminotransferase"/>
    <property type="match status" value="1"/>
</dbReference>
<keyword evidence="6" id="KW-0663">Pyridoxal phosphate</keyword>
<dbReference type="GO" id="GO:0006520">
    <property type="term" value="P:amino acid metabolic process"/>
    <property type="evidence" value="ECO:0007669"/>
    <property type="project" value="InterPro"/>
</dbReference>
<dbReference type="InterPro" id="IPR015424">
    <property type="entry name" value="PyrdxlP-dep_Trfase"/>
</dbReference>
<dbReference type="GO" id="GO:0030170">
    <property type="term" value="F:pyridoxal phosphate binding"/>
    <property type="evidence" value="ECO:0007669"/>
    <property type="project" value="InterPro"/>
</dbReference>
<organism evidence="10 11">
    <name type="scientific">Rhizobium giardinii</name>
    <dbReference type="NCBI Taxonomy" id="56731"/>
    <lineage>
        <taxon>Bacteria</taxon>
        <taxon>Pseudomonadati</taxon>
        <taxon>Pseudomonadota</taxon>
        <taxon>Alphaproteobacteria</taxon>
        <taxon>Hyphomicrobiales</taxon>
        <taxon>Rhizobiaceae</taxon>
        <taxon>Rhizobium/Agrobacterium group</taxon>
        <taxon>Rhizobium</taxon>
    </lineage>
</organism>
<protein>
    <recommendedName>
        <fullName evidence="8">Aminotransferase</fullName>
        <ecNumber evidence="8">2.6.1.-</ecNumber>
    </recommendedName>
</protein>
<dbReference type="InterPro" id="IPR015421">
    <property type="entry name" value="PyrdxlP-dep_Trfase_major"/>
</dbReference>
<evidence type="ECO:0000256" key="1">
    <source>
        <dbReference type="ARBA" id="ARBA00001933"/>
    </source>
</evidence>
<dbReference type="InterPro" id="IPR004839">
    <property type="entry name" value="Aminotransferase_I/II_large"/>
</dbReference>
<proteinExistence type="inferred from homology"/>
<dbReference type="AlphaFoldDB" id="A0A7W8UIB1"/>
<gene>
    <name evidence="10" type="ORF">GGD55_005856</name>
</gene>